<comment type="caution">
    <text evidence="3">The sequence shown here is derived from an EMBL/GenBank/DDBJ whole genome shotgun (WGS) entry which is preliminary data.</text>
</comment>
<evidence type="ECO:0000259" key="2">
    <source>
        <dbReference type="Pfam" id="PF14535"/>
    </source>
</evidence>
<dbReference type="PANTHER" id="PTHR43845:SF1">
    <property type="entry name" value="BLR5969 PROTEIN"/>
    <property type="match status" value="1"/>
</dbReference>
<dbReference type="AlphaFoldDB" id="A0A917BSB3"/>
<accession>A0A917BSB3</accession>
<reference evidence="3" key="1">
    <citation type="journal article" date="2014" name="Int. J. Syst. Evol. Microbiol.">
        <title>Complete genome sequence of Corynebacterium casei LMG S-19264T (=DSM 44701T), isolated from a smear-ripened cheese.</title>
        <authorList>
            <consortium name="US DOE Joint Genome Institute (JGI-PGF)"/>
            <person name="Walter F."/>
            <person name="Albersmeier A."/>
            <person name="Kalinowski J."/>
            <person name="Ruckert C."/>
        </authorList>
    </citation>
    <scope>NUCLEOTIDE SEQUENCE</scope>
    <source>
        <strain evidence="3">CGMCC 1.15254</strain>
    </source>
</reference>
<gene>
    <name evidence="3" type="ORF">GCM10011332_04470</name>
</gene>
<feature type="domain" description="AMP-dependent synthetase/ligase" evidence="1">
    <location>
        <begin position="118"/>
        <end position="277"/>
    </location>
</feature>
<reference evidence="3" key="2">
    <citation type="submission" date="2020-09" db="EMBL/GenBank/DDBJ databases">
        <authorList>
            <person name="Sun Q."/>
            <person name="Zhou Y."/>
        </authorList>
    </citation>
    <scope>NUCLEOTIDE SEQUENCE</scope>
    <source>
        <strain evidence="3">CGMCC 1.15254</strain>
    </source>
</reference>
<dbReference type="InterPro" id="IPR042099">
    <property type="entry name" value="ANL_N_sf"/>
</dbReference>
<dbReference type="RefSeq" id="WP_188660903.1">
    <property type="nucleotide sequence ID" value="NZ_BMHV01000002.1"/>
</dbReference>
<protein>
    <submittedName>
        <fullName evidence="3">Phenylacetate--CoA ligase</fullName>
    </submittedName>
</protein>
<evidence type="ECO:0000313" key="3">
    <source>
        <dbReference type="EMBL" id="GGF54166.1"/>
    </source>
</evidence>
<dbReference type="EMBL" id="BMHV01000002">
    <property type="protein sequence ID" value="GGF54166.1"/>
    <property type="molecule type" value="Genomic_DNA"/>
</dbReference>
<dbReference type="Pfam" id="PF00501">
    <property type="entry name" value="AMP-binding"/>
    <property type="match status" value="1"/>
</dbReference>
<dbReference type="GO" id="GO:0016874">
    <property type="term" value="F:ligase activity"/>
    <property type="evidence" value="ECO:0007669"/>
    <property type="project" value="UniProtKB-KW"/>
</dbReference>
<dbReference type="InterPro" id="IPR000873">
    <property type="entry name" value="AMP-dep_synth/lig_dom"/>
</dbReference>
<dbReference type="Gene3D" id="3.30.300.30">
    <property type="match status" value="1"/>
</dbReference>
<dbReference type="PANTHER" id="PTHR43845">
    <property type="entry name" value="BLR5969 PROTEIN"/>
    <property type="match status" value="1"/>
</dbReference>
<dbReference type="InterPro" id="IPR045851">
    <property type="entry name" value="AMP-bd_C_sf"/>
</dbReference>
<evidence type="ECO:0000259" key="1">
    <source>
        <dbReference type="Pfam" id="PF00501"/>
    </source>
</evidence>
<dbReference type="SUPFAM" id="SSF56801">
    <property type="entry name" value="Acetyl-CoA synthetase-like"/>
    <property type="match status" value="1"/>
</dbReference>
<keyword evidence="3" id="KW-0436">Ligase</keyword>
<dbReference type="Proteomes" id="UP000632498">
    <property type="component" value="Unassembled WGS sequence"/>
</dbReference>
<keyword evidence="4" id="KW-1185">Reference proteome</keyword>
<dbReference type="Pfam" id="PF14535">
    <property type="entry name" value="AMP-binding_C_2"/>
    <property type="match status" value="1"/>
</dbReference>
<organism evidence="3 4">
    <name type="scientific">Terasakiella brassicae</name>
    <dbReference type="NCBI Taxonomy" id="1634917"/>
    <lineage>
        <taxon>Bacteria</taxon>
        <taxon>Pseudomonadati</taxon>
        <taxon>Pseudomonadota</taxon>
        <taxon>Alphaproteobacteria</taxon>
        <taxon>Rhodospirillales</taxon>
        <taxon>Terasakiellaceae</taxon>
        <taxon>Terasakiella</taxon>
    </lineage>
</organism>
<feature type="domain" description="AMP-dependent ligase C-terminal" evidence="2">
    <location>
        <begin position="326"/>
        <end position="401"/>
    </location>
</feature>
<dbReference type="InterPro" id="IPR028154">
    <property type="entry name" value="AMP-dep_Lig_C"/>
</dbReference>
<name>A0A917BSB3_9PROT</name>
<dbReference type="Gene3D" id="3.40.50.12780">
    <property type="entry name" value="N-terminal domain of ligase-like"/>
    <property type="match status" value="1"/>
</dbReference>
<sequence length="413" mass="44707">MSDQHYYDELETRDQAQREKEQFAQLSTQLTHAKANASFFTDLLKDIDPQSINRDVLAGIAVTRKSDLVTKQRELPPFGGMTAQGTGLIGRLFQSPGPIYDPEGRQPDYWRTARAFHAAGFREGDVVLNTLSYHMTPGGFIVEGGARALGCAVIPAGPGNTEQQLEILRDLKPNGYCGTPSFLRILLEKCDGAGIDTSFMNKALVTGEALPPSVRDWFEGRGIKVGQVYATADIGAIAYESPAREGLIVDEGVLVEIVRPGTNDPVAEGEVGEVVVTNLTSQAYPLIRFGTGDLSAVLAGESPCGRKNMRIKGWMGRADQTTKVKGMFVHPGQVNQVVKSFAEIQKGRLVVTNADNRDAMTLQCEVENGTDDLAKAIGETVQTICKLRGGIEFVAPGSLANDGKVIDDIRTYE</sequence>
<evidence type="ECO:0000313" key="4">
    <source>
        <dbReference type="Proteomes" id="UP000632498"/>
    </source>
</evidence>
<proteinExistence type="predicted"/>